<protein>
    <recommendedName>
        <fullName evidence="2">HAMP domain-containing protein</fullName>
    </recommendedName>
</protein>
<feature type="transmembrane region" description="Helical" evidence="1">
    <location>
        <begin position="62"/>
        <end position="84"/>
    </location>
</feature>
<dbReference type="EMBL" id="BIFQ01000001">
    <property type="protein sequence ID" value="GCE06920.1"/>
    <property type="molecule type" value="Genomic_DNA"/>
</dbReference>
<dbReference type="AlphaFoldDB" id="A0A401ZJA4"/>
<feature type="domain" description="HAMP" evidence="2">
    <location>
        <begin position="256"/>
        <end position="308"/>
    </location>
</feature>
<evidence type="ECO:0000256" key="1">
    <source>
        <dbReference type="SAM" id="Phobius"/>
    </source>
</evidence>
<dbReference type="Proteomes" id="UP000287224">
    <property type="component" value="Unassembled WGS sequence"/>
</dbReference>
<dbReference type="GO" id="GO:0007165">
    <property type="term" value="P:signal transduction"/>
    <property type="evidence" value="ECO:0007669"/>
    <property type="project" value="InterPro"/>
</dbReference>
<evidence type="ECO:0000313" key="4">
    <source>
        <dbReference type="Proteomes" id="UP000287224"/>
    </source>
</evidence>
<feature type="transmembrane region" description="Helical" evidence="1">
    <location>
        <begin position="144"/>
        <end position="163"/>
    </location>
</feature>
<sequence length="408" mass="44945">MMGPNYSATEPAYIQAAPEKPRGFFTRVLHAVFTPWYRLTAPPPAEPGASFEQREVVRRGRLASTIMLALGFILLALVGPIGVFGPNHQILFVALGILVLIAICAPLNQRGHVTAVGLIISLSVNLGIFSSILRSPGGLAPETIAIFDMLVFSEVFVVSLLPVNWVIPDALMNIIFSYVVLTYWPRTPSLNHIMQGGGYFTVVSRPIQIHLIVSVVLYLWVASATRAIQRADRAEEIAKLQHDIAAQEHAIADEKRALDNSIQDIMAVHSAASNGNLAARVPLQEGATLWPVAVSLNNLLSRLQRLQNSEIELQRLVPRLQRAAQIDHEYKRLQAAVMQLADAIHASDEELKPIQINNNGTPADTIVMELLGKYVLSLPFRLREPVINAIQQERTQVPQQDFPSQRGS</sequence>
<dbReference type="RefSeq" id="WP_126597806.1">
    <property type="nucleotide sequence ID" value="NZ_BIFQ01000001.1"/>
</dbReference>
<dbReference type="PROSITE" id="PS50885">
    <property type="entry name" value="HAMP"/>
    <property type="match status" value="1"/>
</dbReference>
<accession>A0A401ZJA4</accession>
<name>A0A401ZJA4_9CHLR</name>
<gene>
    <name evidence="3" type="ORF">KDAU_42490</name>
</gene>
<organism evidence="3 4">
    <name type="scientific">Dictyobacter aurantiacus</name>
    <dbReference type="NCBI Taxonomy" id="1936993"/>
    <lineage>
        <taxon>Bacteria</taxon>
        <taxon>Bacillati</taxon>
        <taxon>Chloroflexota</taxon>
        <taxon>Ktedonobacteria</taxon>
        <taxon>Ktedonobacterales</taxon>
        <taxon>Dictyobacteraceae</taxon>
        <taxon>Dictyobacter</taxon>
    </lineage>
</organism>
<feature type="transmembrane region" description="Helical" evidence="1">
    <location>
        <begin position="90"/>
        <end position="108"/>
    </location>
</feature>
<proteinExistence type="predicted"/>
<dbReference type="OrthoDB" id="147233at2"/>
<keyword evidence="4" id="KW-1185">Reference proteome</keyword>
<evidence type="ECO:0000259" key="2">
    <source>
        <dbReference type="PROSITE" id="PS50885"/>
    </source>
</evidence>
<keyword evidence="1" id="KW-1133">Transmembrane helix</keyword>
<keyword evidence="1" id="KW-0812">Transmembrane</keyword>
<feature type="transmembrane region" description="Helical" evidence="1">
    <location>
        <begin position="115"/>
        <end position="132"/>
    </location>
</feature>
<keyword evidence="1" id="KW-0472">Membrane</keyword>
<reference evidence="4" key="1">
    <citation type="submission" date="2018-12" db="EMBL/GenBank/DDBJ databases">
        <title>Tengunoibacter tsumagoiensis gen. nov., sp. nov., Dictyobacter kobayashii sp. nov., D. alpinus sp. nov., and D. joshuensis sp. nov. and description of Dictyobacteraceae fam. nov. within the order Ktedonobacterales isolated from Tengu-no-mugimeshi.</title>
        <authorList>
            <person name="Wang C.M."/>
            <person name="Zheng Y."/>
            <person name="Sakai Y."/>
            <person name="Toyoda A."/>
            <person name="Minakuchi Y."/>
            <person name="Abe K."/>
            <person name="Yokota A."/>
            <person name="Yabe S."/>
        </authorList>
    </citation>
    <scope>NUCLEOTIDE SEQUENCE [LARGE SCALE GENOMIC DNA]</scope>
    <source>
        <strain evidence="4">S-27</strain>
    </source>
</reference>
<dbReference type="GO" id="GO:0016020">
    <property type="term" value="C:membrane"/>
    <property type="evidence" value="ECO:0007669"/>
    <property type="project" value="InterPro"/>
</dbReference>
<feature type="transmembrane region" description="Helical" evidence="1">
    <location>
        <begin position="170"/>
        <end position="187"/>
    </location>
</feature>
<dbReference type="InterPro" id="IPR003660">
    <property type="entry name" value="HAMP_dom"/>
</dbReference>
<comment type="caution">
    <text evidence="3">The sequence shown here is derived from an EMBL/GenBank/DDBJ whole genome shotgun (WGS) entry which is preliminary data.</text>
</comment>
<evidence type="ECO:0000313" key="3">
    <source>
        <dbReference type="EMBL" id="GCE06920.1"/>
    </source>
</evidence>
<feature type="transmembrane region" description="Helical" evidence="1">
    <location>
        <begin position="207"/>
        <end position="228"/>
    </location>
</feature>